<dbReference type="Pfam" id="PF02481">
    <property type="entry name" value="DNA_processg_A"/>
    <property type="match status" value="1"/>
</dbReference>
<proteinExistence type="predicted"/>
<keyword evidence="4" id="KW-1185">Reference proteome</keyword>
<sequence length="91" mass="9187">MEAGARSGALHVAREAHALGRGVGAVPGPVTSAASTGTHLLLSERTAALVTGHHDFATLTGDRRQAPARTTGLSAGPDLDAVDQNRPGRSL</sequence>
<name>A0ABN2CI52_9MICO</name>
<evidence type="ECO:0000313" key="3">
    <source>
        <dbReference type="EMBL" id="GAA1558138.1"/>
    </source>
</evidence>
<evidence type="ECO:0000313" key="4">
    <source>
        <dbReference type="Proteomes" id="UP001501791"/>
    </source>
</evidence>
<dbReference type="InterPro" id="IPR057666">
    <property type="entry name" value="DrpA_SLOG"/>
</dbReference>
<reference evidence="3 4" key="1">
    <citation type="journal article" date="2019" name="Int. J. Syst. Evol. Microbiol.">
        <title>The Global Catalogue of Microorganisms (GCM) 10K type strain sequencing project: providing services to taxonomists for standard genome sequencing and annotation.</title>
        <authorList>
            <consortium name="The Broad Institute Genomics Platform"/>
            <consortium name="The Broad Institute Genome Sequencing Center for Infectious Disease"/>
            <person name="Wu L."/>
            <person name="Ma J."/>
        </authorList>
    </citation>
    <scope>NUCLEOTIDE SEQUENCE [LARGE SCALE GENOMIC DNA]</scope>
    <source>
        <strain evidence="3 4">JCM 13319</strain>
    </source>
</reference>
<dbReference type="EMBL" id="BAAALY010000016">
    <property type="protein sequence ID" value="GAA1558138.1"/>
    <property type="molecule type" value="Genomic_DNA"/>
</dbReference>
<dbReference type="Proteomes" id="UP001501791">
    <property type="component" value="Unassembled WGS sequence"/>
</dbReference>
<evidence type="ECO:0000259" key="2">
    <source>
        <dbReference type="Pfam" id="PF02481"/>
    </source>
</evidence>
<gene>
    <name evidence="3" type="ORF">GCM10009691_35290</name>
</gene>
<protein>
    <recommendedName>
        <fullName evidence="2">Smf/DprA SLOG domain-containing protein</fullName>
    </recommendedName>
</protein>
<organism evidence="3 4">
    <name type="scientific">Brevibacterium picturae</name>
    <dbReference type="NCBI Taxonomy" id="260553"/>
    <lineage>
        <taxon>Bacteria</taxon>
        <taxon>Bacillati</taxon>
        <taxon>Actinomycetota</taxon>
        <taxon>Actinomycetes</taxon>
        <taxon>Micrococcales</taxon>
        <taxon>Brevibacteriaceae</taxon>
        <taxon>Brevibacterium</taxon>
    </lineage>
</organism>
<evidence type="ECO:0000256" key="1">
    <source>
        <dbReference type="SAM" id="MobiDB-lite"/>
    </source>
</evidence>
<accession>A0ABN2CI52</accession>
<feature type="region of interest" description="Disordered" evidence="1">
    <location>
        <begin position="62"/>
        <end position="91"/>
    </location>
</feature>
<feature type="domain" description="Smf/DprA SLOG" evidence="2">
    <location>
        <begin position="1"/>
        <end position="57"/>
    </location>
</feature>
<comment type="caution">
    <text evidence="3">The sequence shown here is derived from an EMBL/GenBank/DDBJ whole genome shotgun (WGS) entry which is preliminary data.</text>
</comment>
<dbReference type="Gene3D" id="3.40.50.450">
    <property type="match status" value="1"/>
</dbReference>